<name>A0A6I6DDH0_9FIRM</name>
<dbReference type="GO" id="GO:0003677">
    <property type="term" value="F:DNA binding"/>
    <property type="evidence" value="ECO:0007669"/>
    <property type="project" value="UniProtKB-UniRule"/>
</dbReference>
<dbReference type="KEGG" id="salq:SYNTR_1958"/>
<dbReference type="InterPro" id="IPR023772">
    <property type="entry name" value="DNA-bd_HTH_TetR-type_CS"/>
</dbReference>
<dbReference type="PANTHER" id="PTHR43479:SF11">
    <property type="entry name" value="ACREF_ENVCD OPERON REPRESSOR-RELATED"/>
    <property type="match status" value="1"/>
</dbReference>
<gene>
    <name evidence="4" type="ORF">SYNTR_1958</name>
</gene>
<evidence type="ECO:0000313" key="5">
    <source>
        <dbReference type="Proteomes" id="UP000426444"/>
    </source>
</evidence>
<dbReference type="InterPro" id="IPR036271">
    <property type="entry name" value="Tet_transcr_reg_TetR-rel_C_sf"/>
</dbReference>
<evidence type="ECO:0000256" key="1">
    <source>
        <dbReference type="ARBA" id="ARBA00023125"/>
    </source>
</evidence>
<dbReference type="AlphaFoldDB" id="A0A6I6DDH0"/>
<feature type="domain" description="HTH tetR-type" evidence="3">
    <location>
        <begin position="10"/>
        <end position="70"/>
    </location>
</feature>
<protein>
    <submittedName>
        <fullName evidence="4">Transcriptional regulator, AcrR family</fullName>
    </submittedName>
</protein>
<dbReference type="SUPFAM" id="SSF48498">
    <property type="entry name" value="Tetracyclin repressor-like, C-terminal domain"/>
    <property type="match status" value="1"/>
</dbReference>
<dbReference type="SUPFAM" id="SSF46689">
    <property type="entry name" value="Homeodomain-like"/>
    <property type="match status" value="1"/>
</dbReference>
<reference evidence="5" key="1">
    <citation type="journal article" date="2019" name="Microbiology">
        <title>Complete Genome Sequence of an Uncultured Bacterium of the Candidate Phylum Bipolaricaulota.</title>
        <authorList>
            <person name="Kadnikov V.V."/>
            <person name="Mardanov A.V."/>
            <person name="Beletsky A.V."/>
            <person name="Frank Y.A."/>
            <person name="Karnachuk O.V."/>
            <person name="Ravin N.V."/>
        </authorList>
    </citation>
    <scope>NUCLEOTIDE SEQUENCE [LARGE SCALE GENOMIC DNA]</scope>
</reference>
<evidence type="ECO:0000256" key="2">
    <source>
        <dbReference type="PROSITE-ProRule" id="PRU00335"/>
    </source>
</evidence>
<dbReference type="PROSITE" id="PS50977">
    <property type="entry name" value="HTH_TETR_2"/>
    <property type="match status" value="1"/>
</dbReference>
<sequence>MPILKEKQNKERRQRLLKCSIDLFIEKGYFNTSIRDIIARSGVGTGTFYNYFIDKEDILKALLEDFADQIISGIKEYYTIEKDLYLRFVETKRLTMEVFAQNEALSEIYSRVAGASAPIDQCLQQFEDRLIELYSRNIEYGIKKGVFKDIPVLPVAHSILSTEKYLLYKWIVLKAITKEEMIEMVVSFHETLATGLLVNN</sequence>
<dbReference type="InterPro" id="IPR009057">
    <property type="entry name" value="Homeodomain-like_sf"/>
</dbReference>
<dbReference type="Proteomes" id="UP000426444">
    <property type="component" value="Chromosome"/>
</dbReference>
<dbReference type="PROSITE" id="PS01081">
    <property type="entry name" value="HTH_TETR_1"/>
    <property type="match status" value="1"/>
</dbReference>
<organism evidence="4 5">
    <name type="scientific">Candidatus Syntrophocurvum alkaliphilum</name>
    <dbReference type="NCBI Taxonomy" id="2293317"/>
    <lineage>
        <taxon>Bacteria</taxon>
        <taxon>Bacillati</taxon>
        <taxon>Bacillota</taxon>
        <taxon>Clostridia</taxon>
        <taxon>Eubacteriales</taxon>
        <taxon>Syntrophomonadaceae</taxon>
        <taxon>Candidatus Syntrophocurvum</taxon>
    </lineage>
</organism>
<dbReference type="EMBL" id="CP046457">
    <property type="protein sequence ID" value="QGU00552.1"/>
    <property type="molecule type" value="Genomic_DNA"/>
</dbReference>
<dbReference type="OrthoDB" id="13453at2"/>
<keyword evidence="1 2" id="KW-0238">DNA-binding</keyword>
<evidence type="ECO:0000313" key="4">
    <source>
        <dbReference type="EMBL" id="QGU00552.1"/>
    </source>
</evidence>
<dbReference type="Pfam" id="PF00440">
    <property type="entry name" value="TetR_N"/>
    <property type="match status" value="1"/>
</dbReference>
<keyword evidence="5" id="KW-1185">Reference proteome</keyword>
<dbReference type="Gene3D" id="1.10.357.10">
    <property type="entry name" value="Tetracycline Repressor, domain 2"/>
    <property type="match status" value="1"/>
</dbReference>
<proteinExistence type="predicted"/>
<accession>A0A6I6DDH0</accession>
<feature type="DNA-binding region" description="H-T-H motif" evidence="2">
    <location>
        <begin position="33"/>
        <end position="52"/>
    </location>
</feature>
<dbReference type="PANTHER" id="PTHR43479">
    <property type="entry name" value="ACREF/ENVCD OPERON REPRESSOR-RELATED"/>
    <property type="match status" value="1"/>
</dbReference>
<dbReference type="PRINTS" id="PR00455">
    <property type="entry name" value="HTHTETR"/>
</dbReference>
<dbReference type="InterPro" id="IPR050624">
    <property type="entry name" value="HTH-type_Tx_Regulator"/>
</dbReference>
<evidence type="ECO:0000259" key="3">
    <source>
        <dbReference type="PROSITE" id="PS50977"/>
    </source>
</evidence>
<dbReference type="InterPro" id="IPR001647">
    <property type="entry name" value="HTH_TetR"/>
</dbReference>